<evidence type="ECO:0000256" key="1">
    <source>
        <dbReference type="ARBA" id="ARBA00009277"/>
    </source>
</evidence>
<evidence type="ECO:0000256" key="2">
    <source>
        <dbReference type="ARBA" id="ARBA00022578"/>
    </source>
</evidence>
<keyword evidence="4" id="KW-0233">DNA recombination</keyword>
<comment type="caution">
    <text evidence="6">The sequence shown here is derived from an EMBL/GenBank/DDBJ whole genome shotgun (WGS) entry which is preliminary data.</text>
</comment>
<reference evidence="7" key="1">
    <citation type="submission" date="2017-06" db="EMBL/GenBank/DDBJ databases">
        <title>Genome analysis of Fimbriiglobus ruber SP5, the first member of the order Planctomycetales with confirmed chitinolytic capability.</title>
        <authorList>
            <person name="Ravin N.V."/>
            <person name="Rakitin A.L."/>
            <person name="Ivanova A.A."/>
            <person name="Beletsky A.V."/>
            <person name="Kulichevskaya I.S."/>
            <person name="Mardanov A.V."/>
            <person name="Dedysh S.N."/>
        </authorList>
    </citation>
    <scope>NUCLEOTIDE SEQUENCE [LARGE SCALE GENOMIC DNA]</scope>
    <source>
        <strain evidence="7">SP5</strain>
    </source>
</reference>
<dbReference type="OrthoDB" id="3193769at2"/>
<gene>
    <name evidence="6" type="ORF">FRUB_05954</name>
</gene>
<dbReference type="InterPro" id="IPR017894">
    <property type="entry name" value="HTH_IS21_transposase_type"/>
</dbReference>
<dbReference type="AlphaFoldDB" id="A0A225DCX5"/>
<dbReference type="PROSITE" id="PS50531">
    <property type="entry name" value="HTH_IS21"/>
    <property type="match status" value="1"/>
</dbReference>
<organism evidence="6 7">
    <name type="scientific">Fimbriiglobus ruber</name>
    <dbReference type="NCBI Taxonomy" id="1908690"/>
    <lineage>
        <taxon>Bacteria</taxon>
        <taxon>Pseudomonadati</taxon>
        <taxon>Planctomycetota</taxon>
        <taxon>Planctomycetia</taxon>
        <taxon>Gemmatales</taxon>
        <taxon>Gemmataceae</taxon>
        <taxon>Fimbriiglobus</taxon>
    </lineage>
</organism>
<evidence type="ECO:0000313" key="6">
    <source>
        <dbReference type="EMBL" id="OWK39391.1"/>
    </source>
</evidence>
<keyword evidence="3" id="KW-0238">DNA-binding</keyword>
<comment type="similarity">
    <text evidence="1">Belongs to the transposase IS21/IS408/IS1162 family.</text>
</comment>
<dbReference type="SUPFAM" id="SSF46689">
    <property type="entry name" value="Homeodomain-like"/>
    <property type="match status" value="1"/>
</dbReference>
<sequence length="169" mass="18990">MRTVDDFARIRQLHRDGLSGRQIAQQLGVGRDTVRKAIGNPEPQPYTLAAPRSAPVFGPFQALVDAIVATDATVPPKQRHTATQIYRRLVAEHRYAGGYDQVRRYLPQRRLDRHETFISLDHPPGHRCEADFGHIHVDLPDGRRLVPVLIVTWSYSNAPSGRSRGSRTG</sequence>
<keyword evidence="2" id="KW-0815">Transposition</keyword>
<dbReference type="PANTHER" id="PTHR35004">
    <property type="entry name" value="TRANSPOSASE RV3428C-RELATED"/>
    <property type="match status" value="1"/>
</dbReference>
<evidence type="ECO:0000256" key="3">
    <source>
        <dbReference type="ARBA" id="ARBA00023125"/>
    </source>
</evidence>
<dbReference type="InterPro" id="IPR009057">
    <property type="entry name" value="Homeodomain-like_sf"/>
</dbReference>
<dbReference type="GO" id="GO:0006310">
    <property type="term" value="P:DNA recombination"/>
    <property type="evidence" value="ECO:0007669"/>
    <property type="project" value="UniProtKB-KW"/>
</dbReference>
<evidence type="ECO:0000259" key="5">
    <source>
        <dbReference type="PROSITE" id="PS50531"/>
    </source>
</evidence>
<evidence type="ECO:0000256" key="4">
    <source>
        <dbReference type="ARBA" id="ARBA00023172"/>
    </source>
</evidence>
<dbReference type="RefSeq" id="WP_088256872.1">
    <property type="nucleotide sequence ID" value="NZ_NIDE01000010.1"/>
</dbReference>
<keyword evidence="7" id="KW-1185">Reference proteome</keyword>
<dbReference type="GO" id="GO:0003677">
    <property type="term" value="F:DNA binding"/>
    <property type="evidence" value="ECO:0007669"/>
    <property type="project" value="UniProtKB-KW"/>
</dbReference>
<protein>
    <submittedName>
        <fullName evidence="6">Mobile element protein</fullName>
    </submittedName>
</protein>
<dbReference type="EMBL" id="NIDE01000010">
    <property type="protein sequence ID" value="OWK39391.1"/>
    <property type="molecule type" value="Genomic_DNA"/>
</dbReference>
<dbReference type="GO" id="GO:0032196">
    <property type="term" value="P:transposition"/>
    <property type="evidence" value="ECO:0007669"/>
    <property type="project" value="UniProtKB-KW"/>
</dbReference>
<proteinExistence type="inferred from homology"/>
<dbReference type="PANTHER" id="PTHR35004:SF7">
    <property type="entry name" value="INTEGRASE PROTEIN"/>
    <property type="match status" value="1"/>
</dbReference>
<evidence type="ECO:0000313" key="7">
    <source>
        <dbReference type="Proteomes" id="UP000214646"/>
    </source>
</evidence>
<dbReference type="Proteomes" id="UP000214646">
    <property type="component" value="Unassembled WGS sequence"/>
</dbReference>
<name>A0A225DCX5_9BACT</name>
<accession>A0A225DCX5</accession>
<dbReference type="Gene3D" id="1.10.10.60">
    <property type="entry name" value="Homeodomain-like"/>
    <property type="match status" value="1"/>
</dbReference>
<feature type="domain" description="HTH IS21-type" evidence="5">
    <location>
        <begin position="5"/>
        <end position="68"/>
    </location>
</feature>